<dbReference type="Proteomes" id="UP000255277">
    <property type="component" value="Unassembled WGS sequence"/>
</dbReference>
<evidence type="ECO:0000313" key="2">
    <source>
        <dbReference type="Proteomes" id="UP000255277"/>
    </source>
</evidence>
<dbReference type="Gene3D" id="3.40.50.720">
    <property type="entry name" value="NAD(P)-binding Rossmann-like Domain"/>
    <property type="match status" value="1"/>
</dbReference>
<sequence length="58" mass="6841">MFITGTKGTIEIRKFIDLTRSSSGEHLFLVNEHGEKYFHLQNKIGFPFFEKMILDCFK</sequence>
<reference evidence="1 2" key="1">
    <citation type="submission" date="2018-06" db="EMBL/GenBank/DDBJ databases">
        <authorList>
            <consortium name="Pathogen Informatics"/>
            <person name="Doyle S."/>
        </authorList>
    </citation>
    <scope>NUCLEOTIDE SEQUENCE [LARGE SCALE GENOMIC DNA]</scope>
    <source>
        <strain evidence="1 2">NCTC12195</strain>
    </source>
</reference>
<name>A0A380FDW9_STAGA</name>
<dbReference type="EMBL" id="UHDK01000001">
    <property type="protein sequence ID" value="SUM31621.1"/>
    <property type="molecule type" value="Genomic_DNA"/>
</dbReference>
<proteinExistence type="predicted"/>
<evidence type="ECO:0000313" key="1">
    <source>
        <dbReference type="EMBL" id="SUM31621.1"/>
    </source>
</evidence>
<accession>A0A380FDW9</accession>
<gene>
    <name evidence="1" type="ORF">NCTC12195_01056</name>
</gene>
<dbReference type="AlphaFoldDB" id="A0A380FDW9"/>
<dbReference type="Gene3D" id="3.30.360.10">
    <property type="entry name" value="Dihydrodipicolinate Reductase, domain 2"/>
    <property type="match status" value="1"/>
</dbReference>
<protein>
    <submittedName>
        <fullName evidence="1">Uncharacterized protein</fullName>
    </submittedName>
</protein>
<organism evidence="1 2">
    <name type="scientific">Staphylococcus gallinarum</name>
    <dbReference type="NCBI Taxonomy" id="1293"/>
    <lineage>
        <taxon>Bacteria</taxon>
        <taxon>Bacillati</taxon>
        <taxon>Bacillota</taxon>
        <taxon>Bacilli</taxon>
        <taxon>Bacillales</taxon>
        <taxon>Staphylococcaceae</taxon>
        <taxon>Staphylococcus</taxon>
    </lineage>
</organism>